<dbReference type="EMBL" id="JAFMPY010000009">
    <property type="protein sequence ID" value="MBO0904151.1"/>
    <property type="molecule type" value="Genomic_DNA"/>
</dbReference>
<reference evidence="5 6" key="1">
    <citation type="submission" date="2021-03" db="EMBL/GenBank/DDBJ databases">
        <title>Whole genome sequence of Jiella sp. MQZ13P-4.</title>
        <authorList>
            <person name="Tuo L."/>
        </authorList>
    </citation>
    <scope>NUCLEOTIDE SEQUENCE [LARGE SCALE GENOMIC DNA]</scope>
    <source>
        <strain evidence="5 6">MQZ13P-4</strain>
    </source>
</reference>
<dbReference type="InterPro" id="IPR004528">
    <property type="entry name" value="KdsB"/>
</dbReference>
<dbReference type="InterPro" id="IPR029044">
    <property type="entry name" value="Nucleotide-diphossugar_trans"/>
</dbReference>
<dbReference type="PANTHER" id="PTHR42866:SF2">
    <property type="entry name" value="3-DEOXY-MANNO-OCTULOSONATE CYTIDYLYLTRANSFERASE, MITOCHONDRIAL"/>
    <property type="match status" value="1"/>
</dbReference>
<dbReference type="EC" id="2.7.7.38" evidence="4"/>
<dbReference type="InterPro" id="IPR003329">
    <property type="entry name" value="Cytidylyl_trans"/>
</dbReference>
<dbReference type="Proteomes" id="UP000664288">
    <property type="component" value="Unassembled WGS sequence"/>
</dbReference>
<dbReference type="SUPFAM" id="SSF53448">
    <property type="entry name" value="Nucleotide-diphospho-sugar transferases"/>
    <property type="match status" value="1"/>
</dbReference>
<evidence type="ECO:0000313" key="5">
    <source>
        <dbReference type="EMBL" id="MBO0904151.1"/>
    </source>
</evidence>
<gene>
    <name evidence="4 5" type="primary">kdsB</name>
    <name evidence="5" type="ORF">J1C47_10890</name>
</gene>
<comment type="similarity">
    <text evidence="4">Belongs to the KdsB family.</text>
</comment>
<comment type="subcellular location">
    <subcellularLocation>
        <location evidence="4">Cytoplasm</location>
    </subcellularLocation>
</comment>
<dbReference type="CDD" id="cd02517">
    <property type="entry name" value="CMP-KDO-Synthetase"/>
    <property type="match status" value="1"/>
</dbReference>
<accession>A0ABS3J6F2</accession>
<evidence type="ECO:0000256" key="4">
    <source>
        <dbReference type="HAMAP-Rule" id="MF_00057"/>
    </source>
</evidence>
<organism evidence="5 6">
    <name type="scientific">Jiella sonneratiae</name>
    <dbReference type="NCBI Taxonomy" id="2816856"/>
    <lineage>
        <taxon>Bacteria</taxon>
        <taxon>Pseudomonadati</taxon>
        <taxon>Pseudomonadota</taxon>
        <taxon>Alphaproteobacteria</taxon>
        <taxon>Hyphomicrobiales</taxon>
        <taxon>Aurantimonadaceae</taxon>
        <taxon>Jiella</taxon>
    </lineage>
</organism>
<dbReference type="NCBIfam" id="NF003952">
    <property type="entry name" value="PRK05450.1-5"/>
    <property type="match status" value="1"/>
</dbReference>
<evidence type="ECO:0000313" key="6">
    <source>
        <dbReference type="Proteomes" id="UP000664288"/>
    </source>
</evidence>
<evidence type="ECO:0000256" key="2">
    <source>
        <dbReference type="ARBA" id="ARBA00022695"/>
    </source>
</evidence>
<dbReference type="NCBIfam" id="TIGR00466">
    <property type="entry name" value="kdsB"/>
    <property type="match status" value="1"/>
</dbReference>
<comment type="function">
    <text evidence="4">Activates KDO (a required 8-carbon sugar) for incorporation into bacterial lipopolysaccharide in Gram-negative bacteria.</text>
</comment>
<comment type="caution">
    <text evidence="5">The sequence shown here is derived from an EMBL/GenBank/DDBJ whole genome shotgun (WGS) entry which is preliminary data.</text>
</comment>
<keyword evidence="6" id="KW-1185">Reference proteome</keyword>
<sequence>MSEARTIAVIPCRYGAVRFPGKPLADIAGKPMLWHVYQQSLKADSIDDAIIATDDDRIRKACDVLGLNVMMTRNDHVSGTDRVAECAERLEGDIFVNVQGDEPMIDPRAIDLVAASLAAASDDILVTNGYAAFDSASDVIDTNVVKVIMRIDGRALAYSRMPIPFPKGAKVSFLRQLGLYAFRRAGLRHFSTHRPGPIEQAEGVEMFRFLEHGADVLMVETPSDGAIPVDTLSDLERVRAMMQAAS</sequence>
<name>A0ABS3J6F2_9HYPH</name>
<keyword evidence="2 4" id="KW-0548">Nucleotidyltransferase</keyword>
<dbReference type="GO" id="GO:0008690">
    <property type="term" value="F:3-deoxy-manno-octulosonate cytidylyltransferase activity"/>
    <property type="evidence" value="ECO:0007669"/>
    <property type="project" value="UniProtKB-EC"/>
</dbReference>
<dbReference type="Gene3D" id="3.90.550.10">
    <property type="entry name" value="Spore Coat Polysaccharide Biosynthesis Protein SpsA, Chain A"/>
    <property type="match status" value="1"/>
</dbReference>
<evidence type="ECO:0000256" key="3">
    <source>
        <dbReference type="ARBA" id="ARBA00022985"/>
    </source>
</evidence>
<proteinExistence type="inferred from homology"/>
<dbReference type="NCBIfam" id="NF009905">
    <property type="entry name" value="PRK13368.1"/>
    <property type="match status" value="1"/>
</dbReference>
<keyword evidence="1 4" id="KW-0808">Transferase</keyword>
<dbReference type="Pfam" id="PF02348">
    <property type="entry name" value="CTP_transf_3"/>
    <property type="match status" value="1"/>
</dbReference>
<dbReference type="HAMAP" id="MF_00057">
    <property type="entry name" value="KdsB"/>
    <property type="match status" value="1"/>
</dbReference>
<comment type="catalytic activity">
    <reaction evidence="4">
        <text>3-deoxy-alpha-D-manno-oct-2-ulosonate + CTP = CMP-3-deoxy-beta-D-manno-octulosonate + diphosphate</text>
        <dbReference type="Rhea" id="RHEA:23448"/>
        <dbReference type="ChEBI" id="CHEBI:33019"/>
        <dbReference type="ChEBI" id="CHEBI:37563"/>
        <dbReference type="ChEBI" id="CHEBI:85986"/>
        <dbReference type="ChEBI" id="CHEBI:85987"/>
        <dbReference type="EC" id="2.7.7.38"/>
    </reaction>
</comment>
<evidence type="ECO:0000256" key="1">
    <source>
        <dbReference type="ARBA" id="ARBA00022679"/>
    </source>
</evidence>
<dbReference type="PANTHER" id="PTHR42866">
    <property type="entry name" value="3-DEOXY-MANNO-OCTULOSONATE CYTIDYLYLTRANSFERASE"/>
    <property type="match status" value="1"/>
</dbReference>
<comment type="pathway">
    <text evidence="4">Nucleotide-sugar biosynthesis; CMP-3-deoxy-D-manno-octulosonate biosynthesis; CMP-3-deoxy-D-manno-octulosonate from 3-deoxy-D-manno-octulosonate and CTP: step 1/1.</text>
</comment>
<protein>
    <recommendedName>
        <fullName evidence="4">3-deoxy-manno-octulosonate cytidylyltransferase</fullName>
        <ecNumber evidence="4">2.7.7.38</ecNumber>
    </recommendedName>
    <alternativeName>
        <fullName evidence="4">CMP-2-keto-3-deoxyoctulosonic acid synthase</fullName>
        <shortName evidence="4">CKS</shortName>
        <shortName evidence="4">CMP-KDO synthase</shortName>
    </alternativeName>
</protein>
<dbReference type="RefSeq" id="WP_207350791.1">
    <property type="nucleotide sequence ID" value="NZ_JAFMPY010000009.1"/>
</dbReference>
<keyword evidence="4" id="KW-0963">Cytoplasm</keyword>
<keyword evidence="3 4" id="KW-0448">Lipopolysaccharide biosynthesis</keyword>